<dbReference type="InParanoid" id="A0A1X7USV5"/>
<name>A0A1X7USV5_AMPQE</name>
<organism evidence="1">
    <name type="scientific">Amphimedon queenslandica</name>
    <name type="common">Sponge</name>
    <dbReference type="NCBI Taxonomy" id="400682"/>
    <lineage>
        <taxon>Eukaryota</taxon>
        <taxon>Metazoa</taxon>
        <taxon>Porifera</taxon>
        <taxon>Demospongiae</taxon>
        <taxon>Heteroscleromorpha</taxon>
        <taxon>Haplosclerida</taxon>
        <taxon>Niphatidae</taxon>
        <taxon>Amphimedon</taxon>
    </lineage>
</organism>
<reference evidence="1" key="1">
    <citation type="submission" date="2017-05" db="UniProtKB">
        <authorList>
            <consortium name="EnsemblMetazoa"/>
        </authorList>
    </citation>
    <scope>IDENTIFICATION</scope>
</reference>
<sequence length="81" mass="9323">MSPIGTIDFSYHSTTACFEPSLDYIVVKITVGISPSLPKFEEALQIRMVNESCLGFDPKFLQLRKEFKLFYDLCLDARFYS</sequence>
<protein>
    <submittedName>
        <fullName evidence="1">Uncharacterized protein</fullName>
    </submittedName>
</protein>
<accession>A0A1X7USV5</accession>
<dbReference type="AlphaFoldDB" id="A0A1X7USV5"/>
<proteinExistence type="predicted"/>
<dbReference type="STRING" id="400682.A0A1X7USV5"/>
<dbReference type="EnsemblMetazoa" id="Aqu2.1.31075_001">
    <property type="protein sequence ID" value="Aqu2.1.31075_001"/>
    <property type="gene ID" value="Aqu2.1.31075"/>
</dbReference>
<evidence type="ECO:0000313" key="1">
    <source>
        <dbReference type="EnsemblMetazoa" id="Aqu2.1.31075_001"/>
    </source>
</evidence>